<keyword evidence="2" id="KW-1133">Transmembrane helix</keyword>
<evidence type="ECO:0000256" key="2">
    <source>
        <dbReference type="SAM" id="Phobius"/>
    </source>
</evidence>
<dbReference type="AlphaFoldDB" id="W4S9G3"/>
<dbReference type="Proteomes" id="UP000019143">
    <property type="component" value="Unassembled WGS sequence"/>
</dbReference>
<feature type="region of interest" description="Disordered" evidence="1">
    <location>
        <begin position="120"/>
        <end position="144"/>
    </location>
</feature>
<feature type="non-terminal residue" evidence="3">
    <location>
        <position position="1"/>
    </location>
</feature>
<reference evidence="3 4" key="1">
    <citation type="submission" date="2014-01" db="EMBL/GenBank/DDBJ databases">
        <title>Genome sequence and analysis of Xanthomonas arboricola pv. pruni.</title>
        <authorList>
            <person name="Fujikawa T."/>
            <person name="Nakazono-Nagaoka E."/>
        </authorList>
    </citation>
    <scope>NUCLEOTIDE SEQUENCE [LARGE SCALE GENOMIC DNA]</scope>
    <source>
        <strain evidence="4">MAFF 311562</strain>
    </source>
</reference>
<organism evidence="3 4">
    <name type="scientific">Xanthomonas arboricola pv. pruni str. MAFF 311562</name>
    <dbReference type="NCBI Taxonomy" id="1414836"/>
    <lineage>
        <taxon>Bacteria</taxon>
        <taxon>Pseudomonadati</taxon>
        <taxon>Pseudomonadota</taxon>
        <taxon>Gammaproteobacteria</taxon>
        <taxon>Lysobacterales</taxon>
        <taxon>Lysobacteraceae</taxon>
        <taxon>Xanthomonas</taxon>
    </lineage>
</organism>
<name>W4S9G3_9XANT</name>
<protein>
    <submittedName>
        <fullName evidence="3">Uncharacterized protein</fullName>
    </submittedName>
</protein>
<keyword evidence="2" id="KW-0472">Membrane</keyword>
<feature type="transmembrane region" description="Helical" evidence="2">
    <location>
        <begin position="21"/>
        <end position="40"/>
    </location>
</feature>
<accession>W4S9G3</accession>
<evidence type="ECO:0000256" key="1">
    <source>
        <dbReference type="SAM" id="MobiDB-lite"/>
    </source>
</evidence>
<comment type="caution">
    <text evidence="3">The sequence shown here is derived from an EMBL/GenBank/DDBJ whole genome shotgun (WGS) entry which is preliminary data.</text>
</comment>
<proteinExistence type="predicted"/>
<sequence>AARNRPARQWQWPRIDRRHAGLVLAVLALALLLAALGWWWTHRRPALPPEPVSQAPAGVLHVTDAAPVLVEDLPAADLPEAVANPGLDPRDQAMLADPDLELARSADFYAWYAAGHPVPADESGAHATAANQPAATLETVDDDN</sequence>
<gene>
    <name evidence="3" type="ORF">XPU_4131</name>
</gene>
<dbReference type="EMBL" id="BAVB01000365">
    <property type="protein sequence ID" value="GAE52599.1"/>
    <property type="molecule type" value="Genomic_DNA"/>
</dbReference>
<keyword evidence="2" id="KW-0812">Transmembrane</keyword>
<evidence type="ECO:0000313" key="4">
    <source>
        <dbReference type="Proteomes" id="UP000019143"/>
    </source>
</evidence>
<evidence type="ECO:0000313" key="3">
    <source>
        <dbReference type="EMBL" id="GAE52599.1"/>
    </source>
</evidence>
<feature type="compositionally biased region" description="Low complexity" evidence="1">
    <location>
        <begin position="125"/>
        <end position="135"/>
    </location>
</feature>